<dbReference type="Gene3D" id="3.40.50.1820">
    <property type="entry name" value="alpha/beta hydrolase"/>
    <property type="match status" value="1"/>
</dbReference>
<dbReference type="EC" id="3.4.-.-" evidence="2"/>
<keyword evidence="3" id="KW-1185">Reference proteome</keyword>
<dbReference type="InterPro" id="IPR001375">
    <property type="entry name" value="Peptidase_S9_cat"/>
</dbReference>
<evidence type="ECO:0000259" key="1">
    <source>
        <dbReference type="Pfam" id="PF00326"/>
    </source>
</evidence>
<evidence type="ECO:0000313" key="2">
    <source>
        <dbReference type="EMBL" id="MFC3443094.1"/>
    </source>
</evidence>
<organism evidence="2 3">
    <name type="scientific">Sphingobium rhizovicinum</name>
    <dbReference type="NCBI Taxonomy" id="432308"/>
    <lineage>
        <taxon>Bacteria</taxon>
        <taxon>Pseudomonadati</taxon>
        <taxon>Pseudomonadota</taxon>
        <taxon>Alphaproteobacteria</taxon>
        <taxon>Sphingomonadales</taxon>
        <taxon>Sphingomonadaceae</taxon>
        <taxon>Sphingobium</taxon>
    </lineage>
</organism>
<feature type="domain" description="Peptidase S9 prolyl oligopeptidase catalytic" evidence="1">
    <location>
        <begin position="211"/>
        <end position="382"/>
    </location>
</feature>
<dbReference type="InterPro" id="IPR050261">
    <property type="entry name" value="FrsA_esterase"/>
</dbReference>
<gene>
    <name evidence="2" type="ORF">ACFOKF_18140</name>
</gene>
<dbReference type="PANTHER" id="PTHR22946:SF12">
    <property type="entry name" value="CONIDIAL PIGMENT BIOSYNTHESIS PROTEIN AYG1 (AFU_ORTHOLOGUE AFUA_2G17550)"/>
    <property type="match status" value="1"/>
</dbReference>
<dbReference type="Proteomes" id="UP001595681">
    <property type="component" value="Unassembled WGS sequence"/>
</dbReference>
<dbReference type="PANTHER" id="PTHR22946">
    <property type="entry name" value="DIENELACTONE HYDROLASE DOMAIN-CONTAINING PROTEIN-RELATED"/>
    <property type="match status" value="1"/>
</dbReference>
<dbReference type="Pfam" id="PF00326">
    <property type="entry name" value="Peptidase_S9"/>
    <property type="match status" value="1"/>
</dbReference>
<keyword evidence="2" id="KW-0378">Hydrolase</keyword>
<comment type="caution">
    <text evidence="2">The sequence shown here is derived from an EMBL/GenBank/DDBJ whole genome shotgun (WGS) entry which is preliminary data.</text>
</comment>
<reference evidence="3" key="1">
    <citation type="journal article" date="2019" name="Int. J. Syst. Evol. Microbiol.">
        <title>The Global Catalogue of Microorganisms (GCM) 10K type strain sequencing project: providing services to taxonomists for standard genome sequencing and annotation.</title>
        <authorList>
            <consortium name="The Broad Institute Genomics Platform"/>
            <consortium name="The Broad Institute Genome Sequencing Center for Infectious Disease"/>
            <person name="Wu L."/>
            <person name="Ma J."/>
        </authorList>
    </citation>
    <scope>NUCLEOTIDE SEQUENCE [LARGE SCALE GENOMIC DNA]</scope>
    <source>
        <strain evidence="3">CCM 7491</strain>
    </source>
</reference>
<accession>A0ABV7NL02</accession>
<proteinExistence type="predicted"/>
<dbReference type="SUPFAM" id="SSF53474">
    <property type="entry name" value="alpha/beta-Hydrolases"/>
    <property type="match status" value="1"/>
</dbReference>
<dbReference type="RefSeq" id="WP_380797435.1">
    <property type="nucleotide sequence ID" value="NZ_JBHRVU010000004.1"/>
</dbReference>
<dbReference type="GO" id="GO:0016787">
    <property type="term" value="F:hydrolase activity"/>
    <property type="evidence" value="ECO:0007669"/>
    <property type="project" value="UniProtKB-KW"/>
</dbReference>
<dbReference type="InterPro" id="IPR029058">
    <property type="entry name" value="AB_hydrolase_fold"/>
</dbReference>
<sequence>MALFEYFPNYIWNLSVAIAMESGAQLGEIIDMCQPIRDAADGGADAGTPMFMKAWAAMGDKLLELASEDEAKGRFFSASNKLERASLYLITAERMQGHGAPGREATYARARDAFDKSTALGRINRERVEIPLDKGTMPALFTRAPGPGRKPVVVFCNGLDSCKELLYWTRLPQELARRGIATLCVDQPGSGEALRLQNLPVDPLSESWASKAVDWLEQQPEVNPKAIGMTGISLGGHFAPRAVAYEPRFASGAVWGANHNWREVQDKRMAREGENPVPHYWAHVHWAFGASDQDDFLAKSEAMNLNGHMGSITVPFLVTHGASDRQISVDYADDLYEQLINSPRREKMIFTPREGGVEHVGADNMAYGRDLIADWFAETLGGRVA</sequence>
<protein>
    <submittedName>
        <fullName evidence="2">Alpha/beta hydrolase family protein</fullName>
        <ecNumber evidence="2">3.4.-.-</ecNumber>
    </submittedName>
</protein>
<name>A0ABV7NL02_9SPHN</name>
<evidence type="ECO:0000313" key="3">
    <source>
        <dbReference type="Proteomes" id="UP001595681"/>
    </source>
</evidence>
<dbReference type="EMBL" id="JBHRVU010000004">
    <property type="protein sequence ID" value="MFC3443094.1"/>
    <property type="molecule type" value="Genomic_DNA"/>
</dbReference>
<dbReference type="Gene3D" id="1.20.1440.110">
    <property type="entry name" value="acylaminoacyl peptidase"/>
    <property type="match status" value="1"/>
</dbReference>